<sequence length="220" mass="23113">MRTFLVGLISVVSFSCRIATRCFIPIFQLAVACTVLAENIVVTVGHNTTNNASAVFQPQSVTAKLNDIVVFNFTEGNHTATQSLFYAPCIPANGANNTVNGFDSSFRDTVNGTAITILTVPITPAIENQTLWFFDYNTCGEGGVGVINVNESSSETLEGFERNAIRLNGTASSSTSSSASRTSTSTSASSTGESGSNDAQRTVVFVGAAMIPVILLSAFL</sequence>
<proteinExistence type="predicted"/>
<evidence type="ECO:0000313" key="2">
    <source>
        <dbReference type="EMBL" id="KAK0454532.1"/>
    </source>
</evidence>
<comment type="caution">
    <text evidence="2">The sequence shown here is derived from an EMBL/GenBank/DDBJ whole genome shotgun (WGS) entry which is preliminary data.</text>
</comment>
<feature type="compositionally biased region" description="Low complexity" evidence="1">
    <location>
        <begin position="170"/>
        <end position="196"/>
    </location>
</feature>
<dbReference type="AlphaFoldDB" id="A0AA39N1J4"/>
<dbReference type="EMBL" id="JAUEPT010000002">
    <property type="protein sequence ID" value="KAK0454532.1"/>
    <property type="molecule type" value="Genomic_DNA"/>
</dbReference>
<keyword evidence="3" id="KW-1185">Reference proteome</keyword>
<name>A0AA39N1J4_9AGAR</name>
<feature type="region of interest" description="Disordered" evidence="1">
    <location>
        <begin position="170"/>
        <end position="197"/>
    </location>
</feature>
<protein>
    <recommendedName>
        <fullName evidence="4">Cupredoxin</fullName>
    </recommendedName>
</protein>
<dbReference type="Proteomes" id="UP001175226">
    <property type="component" value="Unassembled WGS sequence"/>
</dbReference>
<organism evidence="2 3">
    <name type="scientific">Armillaria borealis</name>
    <dbReference type="NCBI Taxonomy" id="47425"/>
    <lineage>
        <taxon>Eukaryota</taxon>
        <taxon>Fungi</taxon>
        <taxon>Dikarya</taxon>
        <taxon>Basidiomycota</taxon>
        <taxon>Agaricomycotina</taxon>
        <taxon>Agaricomycetes</taxon>
        <taxon>Agaricomycetidae</taxon>
        <taxon>Agaricales</taxon>
        <taxon>Marasmiineae</taxon>
        <taxon>Physalacriaceae</taxon>
        <taxon>Armillaria</taxon>
    </lineage>
</organism>
<evidence type="ECO:0000313" key="3">
    <source>
        <dbReference type="Proteomes" id="UP001175226"/>
    </source>
</evidence>
<dbReference type="InterPro" id="IPR052953">
    <property type="entry name" value="Ser-rich/MCO-related"/>
</dbReference>
<evidence type="ECO:0008006" key="4">
    <source>
        <dbReference type="Google" id="ProtNLM"/>
    </source>
</evidence>
<dbReference type="PANTHER" id="PTHR34883">
    <property type="entry name" value="SERINE-RICH PROTEIN, PUTATIVE-RELATED-RELATED"/>
    <property type="match status" value="1"/>
</dbReference>
<dbReference type="InterPro" id="IPR008972">
    <property type="entry name" value="Cupredoxin"/>
</dbReference>
<dbReference type="Gene3D" id="2.60.40.420">
    <property type="entry name" value="Cupredoxins - blue copper proteins"/>
    <property type="match status" value="1"/>
</dbReference>
<accession>A0AA39N1J4</accession>
<dbReference type="PANTHER" id="PTHR34883:SF4">
    <property type="entry name" value="CUPREDOXIN"/>
    <property type="match status" value="1"/>
</dbReference>
<reference evidence="2" key="1">
    <citation type="submission" date="2023-06" db="EMBL/GenBank/DDBJ databases">
        <authorList>
            <consortium name="Lawrence Berkeley National Laboratory"/>
            <person name="Ahrendt S."/>
            <person name="Sahu N."/>
            <person name="Indic B."/>
            <person name="Wong-Bajracharya J."/>
            <person name="Merenyi Z."/>
            <person name="Ke H.-M."/>
            <person name="Monk M."/>
            <person name="Kocsube S."/>
            <person name="Drula E."/>
            <person name="Lipzen A."/>
            <person name="Balint B."/>
            <person name="Henrissat B."/>
            <person name="Andreopoulos B."/>
            <person name="Martin F.M."/>
            <person name="Harder C.B."/>
            <person name="Rigling D."/>
            <person name="Ford K.L."/>
            <person name="Foster G.D."/>
            <person name="Pangilinan J."/>
            <person name="Papanicolaou A."/>
            <person name="Barry K."/>
            <person name="LaButti K."/>
            <person name="Viragh M."/>
            <person name="Koriabine M."/>
            <person name="Yan M."/>
            <person name="Riley R."/>
            <person name="Champramary S."/>
            <person name="Plett K.L."/>
            <person name="Tsai I.J."/>
            <person name="Slot J."/>
            <person name="Sipos G."/>
            <person name="Plett J."/>
            <person name="Nagy L.G."/>
            <person name="Grigoriev I.V."/>
        </authorList>
    </citation>
    <scope>NUCLEOTIDE SEQUENCE</scope>
    <source>
        <strain evidence="2">FPL87.14</strain>
    </source>
</reference>
<dbReference type="SUPFAM" id="SSF49503">
    <property type="entry name" value="Cupredoxins"/>
    <property type="match status" value="1"/>
</dbReference>
<gene>
    <name evidence="2" type="ORF">EV421DRAFT_1699447</name>
</gene>
<evidence type="ECO:0000256" key="1">
    <source>
        <dbReference type="SAM" id="MobiDB-lite"/>
    </source>
</evidence>
<dbReference type="PROSITE" id="PS51257">
    <property type="entry name" value="PROKAR_LIPOPROTEIN"/>
    <property type="match status" value="1"/>
</dbReference>